<evidence type="ECO:0008006" key="3">
    <source>
        <dbReference type="Google" id="ProtNLM"/>
    </source>
</evidence>
<dbReference type="EMBL" id="MFMU01000017">
    <property type="protein sequence ID" value="OGG92872.1"/>
    <property type="molecule type" value="Genomic_DNA"/>
</dbReference>
<protein>
    <recommendedName>
        <fullName evidence="3">Plasmid stabilization protein</fullName>
    </recommendedName>
</protein>
<dbReference type="InterPro" id="IPR035093">
    <property type="entry name" value="RelE/ParE_toxin_dom_sf"/>
</dbReference>
<evidence type="ECO:0000313" key="2">
    <source>
        <dbReference type="Proteomes" id="UP000176867"/>
    </source>
</evidence>
<dbReference type="Proteomes" id="UP000176867">
    <property type="component" value="Unassembled WGS sequence"/>
</dbReference>
<evidence type="ECO:0000313" key="1">
    <source>
        <dbReference type="EMBL" id="OGG92872.1"/>
    </source>
</evidence>
<gene>
    <name evidence="1" type="ORF">A2609_03405</name>
</gene>
<dbReference type="STRING" id="1798533.A2609_03405"/>
<name>A0A1F6G438_9BACT</name>
<dbReference type="AlphaFoldDB" id="A0A1F6G438"/>
<dbReference type="Pfam" id="PF15781">
    <property type="entry name" value="ParE-like_toxin"/>
    <property type="match status" value="1"/>
</dbReference>
<dbReference type="InterPro" id="IPR031552">
    <property type="entry name" value="ParE-like_toxin"/>
</dbReference>
<sequence length="94" mass="11301">MYRRFISNSAKRSIKKLPLTVRKILFKETEIIERNPYAGEKLSSSLSFLYSFHFSINSIAYRAVYTVNEEKKEITFHLVGVRENFYEKVRRLFR</sequence>
<organism evidence="1 2">
    <name type="scientific">Candidatus Kaiserbacteria bacterium RIFOXYD1_FULL_47_14</name>
    <dbReference type="NCBI Taxonomy" id="1798533"/>
    <lineage>
        <taxon>Bacteria</taxon>
        <taxon>Candidatus Kaiseribacteriota</taxon>
    </lineage>
</organism>
<reference evidence="1 2" key="1">
    <citation type="journal article" date="2016" name="Nat. Commun.">
        <title>Thousands of microbial genomes shed light on interconnected biogeochemical processes in an aquifer system.</title>
        <authorList>
            <person name="Anantharaman K."/>
            <person name="Brown C.T."/>
            <person name="Hug L.A."/>
            <person name="Sharon I."/>
            <person name="Castelle C.J."/>
            <person name="Probst A.J."/>
            <person name="Thomas B.C."/>
            <person name="Singh A."/>
            <person name="Wilkins M.J."/>
            <person name="Karaoz U."/>
            <person name="Brodie E.L."/>
            <person name="Williams K.H."/>
            <person name="Hubbard S.S."/>
            <person name="Banfield J.F."/>
        </authorList>
    </citation>
    <scope>NUCLEOTIDE SEQUENCE [LARGE SCALE GENOMIC DNA]</scope>
</reference>
<dbReference type="Gene3D" id="3.30.2310.20">
    <property type="entry name" value="RelE-like"/>
    <property type="match status" value="1"/>
</dbReference>
<dbReference type="SUPFAM" id="SSF143011">
    <property type="entry name" value="RelE-like"/>
    <property type="match status" value="1"/>
</dbReference>
<accession>A0A1F6G438</accession>
<comment type="caution">
    <text evidence="1">The sequence shown here is derived from an EMBL/GenBank/DDBJ whole genome shotgun (WGS) entry which is preliminary data.</text>
</comment>
<proteinExistence type="predicted"/>